<dbReference type="GO" id="GO:0009289">
    <property type="term" value="C:pilus"/>
    <property type="evidence" value="ECO:0007669"/>
    <property type="project" value="UniProtKB-SubCell"/>
</dbReference>
<dbReference type="PANTHER" id="PTHR33420">
    <property type="entry name" value="FIMBRIAL SUBUNIT ELFA-RELATED"/>
    <property type="match status" value="1"/>
</dbReference>
<comment type="subcellular location">
    <subcellularLocation>
        <location evidence="1">Fimbrium</location>
    </subcellularLocation>
</comment>
<dbReference type="InterPro" id="IPR000259">
    <property type="entry name" value="Adhesion_dom_fimbrial"/>
</dbReference>
<organism evidence="6 7">
    <name type="scientific">Stenotrophomonas maltophilia</name>
    <name type="common">Pseudomonas maltophilia</name>
    <name type="synonym">Xanthomonas maltophilia</name>
    <dbReference type="NCBI Taxonomy" id="40324"/>
    <lineage>
        <taxon>Bacteria</taxon>
        <taxon>Pseudomonadati</taxon>
        <taxon>Pseudomonadota</taxon>
        <taxon>Gammaproteobacteria</taxon>
        <taxon>Lysobacterales</taxon>
        <taxon>Lysobacteraceae</taxon>
        <taxon>Stenotrophomonas</taxon>
        <taxon>Stenotrophomonas maltophilia group</taxon>
    </lineage>
</organism>
<dbReference type="Gene3D" id="2.60.40.3310">
    <property type="match status" value="1"/>
</dbReference>
<reference evidence="6 7" key="1">
    <citation type="submission" date="2021-01" db="EMBL/GenBank/DDBJ databases">
        <title>Genome Characterization of a novel Stenotrophomonas isolate with high keratinase activity.</title>
        <authorList>
            <person name="Cao Z.-J."/>
        </authorList>
    </citation>
    <scope>NUCLEOTIDE SEQUENCE [LARGE SCALE GENOMIC DNA]</scope>
    <source>
        <strain evidence="6 7">DHHJ</strain>
    </source>
</reference>
<comment type="similarity">
    <text evidence="2">Belongs to the fimbrial protein family.</text>
</comment>
<dbReference type="RefSeq" id="WP_201116199.1">
    <property type="nucleotide sequence ID" value="NZ_CP067993.1"/>
</dbReference>
<name>A0ABD7BYM5_STEMA</name>
<dbReference type="EMBL" id="CP067993">
    <property type="protein sequence ID" value="QQQ40543.1"/>
    <property type="molecule type" value="Genomic_DNA"/>
</dbReference>
<feature type="chain" id="PRO_5044857520" evidence="4">
    <location>
        <begin position="31"/>
        <end position="340"/>
    </location>
</feature>
<dbReference type="SUPFAM" id="SSF49401">
    <property type="entry name" value="Bacterial adhesins"/>
    <property type="match status" value="1"/>
</dbReference>
<evidence type="ECO:0000256" key="2">
    <source>
        <dbReference type="ARBA" id="ARBA00006671"/>
    </source>
</evidence>
<keyword evidence="4" id="KW-0732">Signal</keyword>
<dbReference type="PANTHER" id="PTHR33420:SF14">
    <property type="entry name" value="TYPE 1 FIMBRIN D-MANNOSE SPECIFIC ADHESIN"/>
    <property type="match status" value="1"/>
</dbReference>
<evidence type="ECO:0000256" key="3">
    <source>
        <dbReference type="ARBA" id="ARBA00023263"/>
    </source>
</evidence>
<evidence type="ECO:0000313" key="6">
    <source>
        <dbReference type="EMBL" id="QQQ40543.1"/>
    </source>
</evidence>
<sequence length="340" mass="36265">MKTIKNRIARQAFVALCGVAAVTASGVAIARCDRWTDASHDIYAATVTANGMAVERPVSPWQASSENYSGACGPSFGGPVVTLSASAREVGIYRASAREIYSIYDSGVPGIGYIVGFRAPLGTRGFQAVRNGAPVTDDDDRDNGTADTELRVRYIKTGDTTAGTYDTTPLHLGSLRVWDGSSVGYTVPMTINSARITVEHRPVCYPEPVTVRMGSVAKTLFDGKYSGGPERGFHVAINCEAFMGDVDYYLEGTESSPANDSERGIIEVSGGAVGVGLQMLRDTAGYPPIPLEQAQNFGTNRGGGRISRYFKARYVQTVDKAEDIVPGTANAAMRIVMDYP</sequence>
<evidence type="ECO:0000313" key="7">
    <source>
        <dbReference type="Proteomes" id="UP000596095"/>
    </source>
</evidence>
<evidence type="ECO:0000256" key="4">
    <source>
        <dbReference type="SAM" id="SignalP"/>
    </source>
</evidence>
<feature type="domain" description="Fimbrial-type adhesion" evidence="5">
    <location>
        <begin position="207"/>
        <end position="339"/>
    </location>
</feature>
<accession>A0ABD7BYM5</accession>
<protein>
    <submittedName>
        <fullName evidence="6">Type 1 fimbrial protein</fullName>
    </submittedName>
</protein>
<dbReference type="InterPro" id="IPR036937">
    <property type="entry name" value="Adhesion_dom_fimbrial_sf"/>
</dbReference>
<dbReference type="Gene3D" id="2.60.40.1090">
    <property type="entry name" value="Fimbrial-type adhesion domain"/>
    <property type="match status" value="1"/>
</dbReference>
<dbReference type="InterPro" id="IPR008966">
    <property type="entry name" value="Adhesion_dom_sf"/>
</dbReference>
<gene>
    <name evidence="6" type="ORF">JJL50_11180</name>
</gene>
<evidence type="ECO:0000256" key="1">
    <source>
        <dbReference type="ARBA" id="ARBA00004561"/>
    </source>
</evidence>
<evidence type="ECO:0000259" key="5">
    <source>
        <dbReference type="Pfam" id="PF00419"/>
    </source>
</evidence>
<dbReference type="InterPro" id="IPR050263">
    <property type="entry name" value="Bact_Fimbrial_Adh_Pro"/>
</dbReference>
<feature type="signal peptide" evidence="4">
    <location>
        <begin position="1"/>
        <end position="30"/>
    </location>
</feature>
<dbReference type="AlphaFoldDB" id="A0ABD7BYM5"/>
<dbReference type="Pfam" id="PF00419">
    <property type="entry name" value="Fimbrial"/>
    <property type="match status" value="1"/>
</dbReference>
<keyword evidence="3" id="KW-0281">Fimbrium</keyword>
<dbReference type="Proteomes" id="UP000596095">
    <property type="component" value="Chromosome"/>
</dbReference>
<proteinExistence type="inferred from homology"/>